<keyword evidence="2" id="KW-1185">Reference proteome</keyword>
<accession>A0A383TUV1</accession>
<evidence type="ECO:0000313" key="1">
    <source>
        <dbReference type="EMBL" id="SZD71414.1"/>
    </source>
</evidence>
<gene>
    <name evidence="1" type="ORF">SAMEA104719789_00513</name>
</gene>
<dbReference type="AlphaFoldDB" id="A0A383TUV1"/>
<dbReference type="EMBL" id="UNSC01000001">
    <property type="protein sequence ID" value="SZD71414.1"/>
    <property type="molecule type" value="Genomic_DNA"/>
</dbReference>
<dbReference type="Proteomes" id="UP000262142">
    <property type="component" value="Unassembled WGS sequence"/>
</dbReference>
<reference evidence="1 2" key="1">
    <citation type="submission" date="2018-09" db="EMBL/GenBank/DDBJ databases">
        <authorList>
            <consortium name="Pathogen Informatics"/>
        </authorList>
    </citation>
    <scope>NUCLEOTIDE SEQUENCE [LARGE SCALE GENOMIC DNA]</scope>
    <source>
        <strain evidence="1 2">OH-22767</strain>
    </source>
</reference>
<protein>
    <submittedName>
        <fullName evidence="1">Uncharacterized protein</fullName>
    </submittedName>
</protein>
<evidence type="ECO:0000313" key="2">
    <source>
        <dbReference type="Proteomes" id="UP000262142"/>
    </source>
</evidence>
<organism evidence="1 2">
    <name type="scientific">Candidatus Ornithobacterium hominis</name>
    <dbReference type="NCBI Taxonomy" id="2497989"/>
    <lineage>
        <taxon>Bacteria</taxon>
        <taxon>Pseudomonadati</taxon>
        <taxon>Bacteroidota</taxon>
        <taxon>Flavobacteriia</taxon>
        <taxon>Flavobacteriales</taxon>
        <taxon>Weeksellaceae</taxon>
        <taxon>Ornithobacterium</taxon>
    </lineage>
</organism>
<name>A0A383TUV1_9FLAO</name>
<sequence>MHVKRCIIILSLFILFKPILPWIEYAIFYDYIKNELCINKEEKNSNCHGTCHLNKQLAKATDAEGDEKPQFSSNQKEIVICQMTAHHPIKNMMKLQQLVEGNFSYQETYFYDFNSTLFRPPIV</sequence>
<proteinExistence type="predicted"/>